<sequence length="1211" mass="127895">MVTPFNNDTLRRKCIISIVMNRSFLLLAAERSSQTAKAKPIEKAVETQGAEEAIDNLAKTKAVQKATDEVEDTGQKQTDGCQNLEQRLSEQTPHRVKLRLGVRHVLDLALRTLDRLGDSSSQLRQRVNAYLLEDLGQVMLLWSGLTSLRLGLGILLDATIRVQGANAAVQFGQDLATLFDERLDVLDELLLVALLLGLALSRLNLLRNHLADGAEAIKSLLDKATNTFGEFIVSLGLLTSLFLLFRLNLLLFLLLGLGNVLEQGNVSDNTVLGVDHVVIAVNLLAGADGHLTRGKLADDVSVFINNLTLAVDAASLHGTLLLRKRDVSHNTVLGVDDIVVLVDLLTSTDANVTGRELADQLARVADDLALLVDSLAFHGALGLRNILEQLDVANNASLGVDNIIILVDDLAGACLDLARGELANNITVSVDDFTAAVDLSAFHGSLLPLGCGFGLPALRLAEEVAVTVKYVTVLVDGASKKALRITLDKAPNNVAGRSDNGTILGDSATRKLRERSLLGAFTIALRDELSAADNVTRLAADVTLLVAHAADQLLDVALDNAAIDGTVLVNDIASFVDALASKSRVIDNNRCLGFGFGLRLGLPTLSFANGIAALVENVTLVVNLFALELLRITLDDTSDNVSVVDDMAVGFDGSTREVFEGSGFGEFFTLSLGDGLGLSNDLTCIIPNLAALVSLTADKMLQDPGNDATNSLALVVDEVASLVDLGALQDGEVDCVLEKLVGNLGLELGLADDAATLVDNIALSINSHANEVCRITFSNAADRGIIEDDLALIVNFGTGELLKGLEKLVTCDSDGTLILGNCGADGAQNALDVVLDRGFGGGVGSRGNVNVGDVTCLCVLGRSLGRVLSTLNRIFGTLRLGELPSLSVLGDLGLVRRVLLVGPILCGSVLGGFSARHGLLALLAFFGDSGAQIGGKLRLSIKWNLGNRNVGCLKVLGKLALQVVRDLRNGNVEGSNFVRNCASLLRGIILDGLGTLSLLVNGFSIHLFRVVDLKEVLLGVLGHGSLVASLGLLLGKQLCKLLVLVGNRLVALQRLIASENTERAATLALAENTSEKASKRVLSRFALLRLATAKGTSNTAEEATLGSLLVLTTTKNAAENAALSLAQADAPCQVTDKRKGLADDAAVFADDVTSRRDNVADKFSGLTFCDFADGLASLVYHLTGLADDAGDEVFAMVMNVLFNRTLKQRRP</sequence>
<gene>
    <name evidence="2" type="ORF">CTA1_6122</name>
</gene>
<name>A0A4U6X3Y9_9PEZI</name>
<evidence type="ECO:0000313" key="3">
    <source>
        <dbReference type="Proteomes" id="UP000310108"/>
    </source>
</evidence>
<comment type="caution">
    <text evidence="2">The sequence shown here is derived from an EMBL/GenBank/DDBJ whole genome shotgun (WGS) entry which is preliminary data.</text>
</comment>
<feature type="transmembrane region" description="Helical" evidence="1">
    <location>
        <begin position="189"/>
        <end position="206"/>
    </location>
</feature>
<evidence type="ECO:0000256" key="1">
    <source>
        <dbReference type="SAM" id="Phobius"/>
    </source>
</evidence>
<feature type="transmembrane region" description="Helical" evidence="1">
    <location>
        <begin position="227"/>
        <end position="257"/>
    </location>
</feature>
<proteinExistence type="predicted"/>
<dbReference type="EMBL" id="PJEX01000505">
    <property type="protein sequence ID" value="TKW49633.1"/>
    <property type="molecule type" value="Genomic_DNA"/>
</dbReference>
<keyword evidence="3" id="KW-1185">Reference proteome</keyword>
<evidence type="ECO:0000313" key="2">
    <source>
        <dbReference type="EMBL" id="TKW49633.1"/>
    </source>
</evidence>
<organism evidence="2 3">
    <name type="scientific">Colletotrichum tanaceti</name>
    <dbReference type="NCBI Taxonomy" id="1306861"/>
    <lineage>
        <taxon>Eukaryota</taxon>
        <taxon>Fungi</taxon>
        <taxon>Dikarya</taxon>
        <taxon>Ascomycota</taxon>
        <taxon>Pezizomycotina</taxon>
        <taxon>Sordariomycetes</taxon>
        <taxon>Hypocreomycetidae</taxon>
        <taxon>Glomerellales</taxon>
        <taxon>Glomerellaceae</taxon>
        <taxon>Colletotrichum</taxon>
        <taxon>Colletotrichum destructivum species complex</taxon>
    </lineage>
</organism>
<keyword evidence="1" id="KW-0472">Membrane</keyword>
<reference evidence="2 3" key="1">
    <citation type="journal article" date="2019" name="PLoS ONE">
        <title>Comparative genome analysis indicates high evolutionary potential of pathogenicity genes in Colletotrichum tanaceti.</title>
        <authorList>
            <person name="Lelwala R.V."/>
            <person name="Korhonen P.K."/>
            <person name="Young N.D."/>
            <person name="Scott J.B."/>
            <person name="Ades P.A."/>
            <person name="Gasser R.B."/>
            <person name="Taylor P.W.J."/>
        </authorList>
    </citation>
    <scope>NUCLEOTIDE SEQUENCE [LARGE SCALE GENOMIC DNA]</scope>
    <source>
        <strain evidence="2">BRIP57314</strain>
    </source>
</reference>
<protein>
    <submittedName>
        <fullName evidence="2">Uncharacterized protein</fullName>
    </submittedName>
</protein>
<keyword evidence="1" id="KW-0812">Transmembrane</keyword>
<dbReference type="Proteomes" id="UP000310108">
    <property type="component" value="Unassembled WGS sequence"/>
</dbReference>
<keyword evidence="1" id="KW-1133">Transmembrane helix</keyword>
<accession>A0A4U6X3Y9</accession>
<dbReference type="AlphaFoldDB" id="A0A4U6X3Y9"/>